<dbReference type="Proteomes" id="UP000820818">
    <property type="component" value="Linkage Group LG7"/>
</dbReference>
<comment type="caution">
    <text evidence="2">The sequence shown here is derived from an EMBL/GenBank/DDBJ whole genome shotgun (WGS) entry which is preliminary data.</text>
</comment>
<feature type="region of interest" description="Disordered" evidence="1">
    <location>
        <begin position="73"/>
        <end position="99"/>
    </location>
</feature>
<keyword evidence="3" id="KW-1185">Reference proteome</keyword>
<dbReference type="EMBL" id="WJBH02000007">
    <property type="protein sequence ID" value="KAI9556381.1"/>
    <property type="molecule type" value="Genomic_DNA"/>
</dbReference>
<sequence>MTDPHDGNHLTNNSKTRISRWHQKHSLDLNHKYCSTLEDTGKADNDHTQFERQKWENHLLSIMADFVRRCITSASPRGRPPATSQALRHGRKHGNGVVGWAQNGSTSAKTAYHVFSTQQGAHTKIKYDEESGTRVDDSHF</sequence>
<protein>
    <submittedName>
        <fullName evidence="2">Uncharacterized protein</fullName>
    </submittedName>
</protein>
<evidence type="ECO:0000313" key="3">
    <source>
        <dbReference type="Proteomes" id="UP000820818"/>
    </source>
</evidence>
<dbReference type="AlphaFoldDB" id="A0AAD5PQR8"/>
<gene>
    <name evidence="2" type="ORF">GHT06_018955</name>
</gene>
<proteinExistence type="predicted"/>
<evidence type="ECO:0000313" key="2">
    <source>
        <dbReference type="EMBL" id="KAI9556381.1"/>
    </source>
</evidence>
<name>A0AAD5PQR8_9CRUS</name>
<reference evidence="2 3" key="1">
    <citation type="submission" date="2022-05" db="EMBL/GenBank/DDBJ databases">
        <title>A multi-omics perspective on studying reproductive biology in Daphnia sinensis.</title>
        <authorList>
            <person name="Jia J."/>
        </authorList>
    </citation>
    <scope>NUCLEOTIDE SEQUENCE [LARGE SCALE GENOMIC DNA]</scope>
    <source>
        <strain evidence="2 3">WSL</strain>
    </source>
</reference>
<accession>A0AAD5PQR8</accession>
<organism evidence="2 3">
    <name type="scientific">Daphnia sinensis</name>
    <dbReference type="NCBI Taxonomy" id="1820382"/>
    <lineage>
        <taxon>Eukaryota</taxon>
        <taxon>Metazoa</taxon>
        <taxon>Ecdysozoa</taxon>
        <taxon>Arthropoda</taxon>
        <taxon>Crustacea</taxon>
        <taxon>Branchiopoda</taxon>
        <taxon>Diplostraca</taxon>
        <taxon>Cladocera</taxon>
        <taxon>Anomopoda</taxon>
        <taxon>Daphniidae</taxon>
        <taxon>Daphnia</taxon>
        <taxon>Daphnia similis group</taxon>
    </lineage>
</organism>
<evidence type="ECO:0000256" key="1">
    <source>
        <dbReference type="SAM" id="MobiDB-lite"/>
    </source>
</evidence>